<accession>A0ABD3TDG1</accession>
<reference evidence="1 2" key="1">
    <citation type="submission" date="2024-12" db="EMBL/GenBank/DDBJ databases">
        <title>The unique morphological basis and parallel evolutionary history of personate flowers in Penstemon.</title>
        <authorList>
            <person name="Depatie T.H."/>
            <person name="Wessinger C.A."/>
        </authorList>
    </citation>
    <scope>NUCLEOTIDE SEQUENCE [LARGE SCALE GENOMIC DNA]</scope>
    <source>
        <strain evidence="1">WTNN_2</strain>
        <tissue evidence="1">Leaf</tissue>
    </source>
</reference>
<dbReference type="InterPro" id="IPR011050">
    <property type="entry name" value="Pectin_lyase_fold/virulence"/>
</dbReference>
<dbReference type="Gene3D" id="2.160.20.10">
    <property type="entry name" value="Single-stranded right-handed beta-helix, Pectin lyase-like"/>
    <property type="match status" value="1"/>
</dbReference>
<evidence type="ECO:0000313" key="1">
    <source>
        <dbReference type="EMBL" id="KAL3834641.1"/>
    </source>
</evidence>
<evidence type="ECO:0008006" key="3">
    <source>
        <dbReference type="Google" id="ProtNLM"/>
    </source>
</evidence>
<proteinExistence type="predicted"/>
<keyword evidence="2" id="KW-1185">Reference proteome</keyword>
<dbReference type="AlphaFoldDB" id="A0ABD3TDG1"/>
<dbReference type="Proteomes" id="UP001634393">
    <property type="component" value="Unassembled WGS sequence"/>
</dbReference>
<protein>
    <recommendedName>
        <fullName evidence="3">Pectinesterase</fullName>
    </recommendedName>
</protein>
<name>A0ABD3TDG1_9LAMI</name>
<evidence type="ECO:0000313" key="2">
    <source>
        <dbReference type="Proteomes" id="UP001634393"/>
    </source>
</evidence>
<dbReference type="SUPFAM" id="SSF51126">
    <property type="entry name" value="Pectin lyase-like"/>
    <property type="match status" value="1"/>
</dbReference>
<organism evidence="1 2">
    <name type="scientific">Penstemon smallii</name>
    <dbReference type="NCBI Taxonomy" id="265156"/>
    <lineage>
        <taxon>Eukaryota</taxon>
        <taxon>Viridiplantae</taxon>
        <taxon>Streptophyta</taxon>
        <taxon>Embryophyta</taxon>
        <taxon>Tracheophyta</taxon>
        <taxon>Spermatophyta</taxon>
        <taxon>Magnoliopsida</taxon>
        <taxon>eudicotyledons</taxon>
        <taxon>Gunneridae</taxon>
        <taxon>Pentapetalae</taxon>
        <taxon>asterids</taxon>
        <taxon>lamiids</taxon>
        <taxon>Lamiales</taxon>
        <taxon>Plantaginaceae</taxon>
        <taxon>Cheloneae</taxon>
        <taxon>Penstemon</taxon>
    </lineage>
</organism>
<dbReference type="EMBL" id="JBJXBP010000004">
    <property type="protein sequence ID" value="KAL3834641.1"/>
    <property type="molecule type" value="Genomic_DNA"/>
</dbReference>
<comment type="caution">
    <text evidence="1">The sequence shown here is derived from an EMBL/GenBank/DDBJ whole genome shotgun (WGS) entry which is preliminary data.</text>
</comment>
<sequence length="122" mass="13661">MRGILVTVAVVIILATTSVTVFMLKNKNKPQKPSPDQYPAGVLWYNATVSKSRQGAYRTITEALAAAPTYNVDKYYIHIEAGFYEERSPRFPGVGDTRNSPPSLPRSLVRTLTPHSTFRKEF</sequence>
<dbReference type="InterPro" id="IPR012334">
    <property type="entry name" value="Pectin_lyas_fold"/>
</dbReference>
<gene>
    <name evidence="1" type="ORF">ACJIZ3_009377</name>
</gene>